<keyword evidence="2" id="KW-0238">DNA-binding</keyword>
<evidence type="ECO:0000256" key="2">
    <source>
        <dbReference type="ARBA" id="ARBA00023125"/>
    </source>
</evidence>
<dbReference type="InterPro" id="IPR020449">
    <property type="entry name" value="Tscrpt_reg_AraC-type_HTH"/>
</dbReference>
<keyword evidence="7" id="KW-1185">Reference proteome</keyword>
<dbReference type="InterPro" id="IPR029442">
    <property type="entry name" value="GyrI-like"/>
</dbReference>
<dbReference type="Gene3D" id="1.10.10.60">
    <property type="entry name" value="Homeodomain-like"/>
    <property type="match status" value="2"/>
</dbReference>
<dbReference type="Pfam" id="PF06445">
    <property type="entry name" value="GyrI-like"/>
    <property type="match status" value="1"/>
</dbReference>
<dbReference type="PROSITE" id="PS00041">
    <property type="entry name" value="HTH_ARAC_FAMILY_1"/>
    <property type="match status" value="1"/>
</dbReference>
<dbReference type="Gene3D" id="3.20.80.10">
    <property type="entry name" value="Regulatory factor, effector binding domain"/>
    <property type="match status" value="1"/>
</dbReference>
<dbReference type="SMART" id="SM00871">
    <property type="entry name" value="AraC_E_bind"/>
    <property type="match status" value="1"/>
</dbReference>
<dbReference type="InterPro" id="IPR011256">
    <property type="entry name" value="Reg_factor_effector_dom_sf"/>
</dbReference>
<dbReference type="AlphaFoldDB" id="A0A6J4ZWZ8"/>
<dbReference type="PROSITE" id="PS01124">
    <property type="entry name" value="HTH_ARAC_FAMILY_2"/>
    <property type="match status" value="1"/>
</dbReference>
<name>A0A6J4ZWZ8_9BURK</name>
<proteinExistence type="predicted"/>
<dbReference type="PRINTS" id="PR00032">
    <property type="entry name" value="HTHARAC"/>
</dbReference>
<keyword evidence="3" id="KW-0804">Transcription</keyword>
<evidence type="ECO:0000256" key="3">
    <source>
        <dbReference type="ARBA" id="ARBA00023163"/>
    </source>
</evidence>
<dbReference type="InterPro" id="IPR018062">
    <property type="entry name" value="HTH_AraC-typ_CS"/>
</dbReference>
<evidence type="ECO:0000313" key="6">
    <source>
        <dbReference type="EMBL" id="CAB3645228.1"/>
    </source>
</evidence>
<sequence>MKQPRRAAGGAIFYSAARRPPPGRPAASAGHRSVRRAPALNPPASDLPPDTAAPLHRAEYARRMNRVLDHIDRHLDTPLDLAQLADVANFSRFHFHRVFAAWMGETLGDYARRRRLEYGAFLLCCRPADAVLDIALATGFGSGEAFARAFKQKFGCTPTAWRAGADARRLADIQERRLRRRGADSNPDQAERKPGQAPDGQSRDHDGSVFFSEPAMEVRLIDLPATRVAYLRKIGPYGPAIGEFWRGVVKPWMLSHGLDNAECFGVGHDDPAITAPARCRYDACVAVPDGFQAGGQALVTTLPGGRYAAAVFNAPPARIADAWMTLCREWLPGSGLQCDERPLFERFRPADQDPASGRFVCELCVPVRAL</sequence>
<evidence type="ECO:0000313" key="7">
    <source>
        <dbReference type="Proteomes" id="UP000507979"/>
    </source>
</evidence>
<reference evidence="6 7" key="1">
    <citation type="submission" date="2020-04" db="EMBL/GenBank/DDBJ databases">
        <authorList>
            <person name="De Canck E."/>
        </authorList>
    </citation>
    <scope>NUCLEOTIDE SEQUENCE [LARGE SCALE GENOMIC DNA]</scope>
    <source>
        <strain evidence="6 7">LMG 26845</strain>
    </source>
</reference>
<dbReference type="GO" id="GO:0003700">
    <property type="term" value="F:DNA-binding transcription factor activity"/>
    <property type="evidence" value="ECO:0007669"/>
    <property type="project" value="InterPro"/>
</dbReference>
<dbReference type="PANTHER" id="PTHR40055">
    <property type="entry name" value="TRANSCRIPTIONAL REGULATOR YGIV-RELATED"/>
    <property type="match status" value="1"/>
</dbReference>
<dbReference type="EMBL" id="CADIJR010000018">
    <property type="protein sequence ID" value="CAB3645228.1"/>
    <property type="molecule type" value="Genomic_DNA"/>
</dbReference>
<dbReference type="InterPro" id="IPR050908">
    <property type="entry name" value="SmbC-like"/>
</dbReference>
<dbReference type="InterPro" id="IPR010499">
    <property type="entry name" value="AraC_E-bd"/>
</dbReference>
<dbReference type="Pfam" id="PF12833">
    <property type="entry name" value="HTH_18"/>
    <property type="match status" value="1"/>
</dbReference>
<gene>
    <name evidence="6" type="primary">sbmC_1</name>
    <name evidence="6" type="ORF">LMG26845_02398</name>
</gene>
<dbReference type="SUPFAM" id="SSF55136">
    <property type="entry name" value="Probable bacterial effector-binding domain"/>
    <property type="match status" value="1"/>
</dbReference>
<protein>
    <submittedName>
        <fullName evidence="6">DNA gyrase inhibitor</fullName>
    </submittedName>
</protein>
<feature type="region of interest" description="Disordered" evidence="4">
    <location>
        <begin position="177"/>
        <end position="208"/>
    </location>
</feature>
<feature type="region of interest" description="Disordered" evidence="4">
    <location>
        <begin position="1"/>
        <end position="52"/>
    </location>
</feature>
<dbReference type="InterPro" id="IPR009057">
    <property type="entry name" value="Homeodomain-like_sf"/>
</dbReference>
<keyword evidence="1" id="KW-0805">Transcription regulation</keyword>
<feature type="domain" description="HTH araC/xylS-type" evidence="5">
    <location>
        <begin position="65"/>
        <end position="164"/>
    </location>
</feature>
<evidence type="ECO:0000256" key="1">
    <source>
        <dbReference type="ARBA" id="ARBA00023015"/>
    </source>
</evidence>
<evidence type="ECO:0000256" key="4">
    <source>
        <dbReference type="SAM" id="MobiDB-lite"/>
    </source>
</evidence>
<dbReference type="SMART" id="SM00342">
    <property type="entry name" value="HTH_ARAC"/>
    <property type="match status" value="1"/>
</dbReference>
<accession>A0A6J4ZWZ8</accession>
<dbReference type="Proteomes" id="UP000507979">
    <property type="component" value="Unassembled WGS sequence"/>
</dbReference>
<dbReference type="GO" id="GO:0043565">
    <property type="term" value="F:sequence-specific DNA binding"/>
    <property type="evidence" value="ECO:0007669"/>
    <property type="project" value="InterPro"/>
</dbReference>
<evidence type="ECO:0000259" key="5">
    <source>
        <dbReference type="PROSITE" id="PS01124"/>
    </source>
</evidence>
<organism evidence="6 7">
    <name type="scientific">Achromobacter insuavis</name>
    <dbReference type="NCBI Taxonomy" id="1287735"/>
    <lineage>
        <taxon>Bacteria</taxon>
        <taxon>Pseudomonadati</taxon>
        <taxon>Pseudomonadota</taxon>
        <taxon>Betaproteobacteria</taxon>
        <taxon>Burkholderiales</taxon>
        <taxon>Alcaligenaceae</taxon>
        <taxon>Achromobacter</taxon>
    </lineage>
</organism>
<dbReference type="PANTHER" id="PTHR40055:SF1">
    <property type="entry name" value="TRANSCRIPTIONAL REGULATOR YGIV-RELATED"/>
    <property type="match status" value="1"/>
</dbReference>
<dbReference type="SUPFAM" id="SSF46689">
    <property type="entry name" value="Homeodomain-like"/>
    <property type="match status" value="2"/>
</dbReference>
<dbReference type="InterPro" id="IPR018060">
    <property type="entry name" value="HTH_AraC"/>
</dbReference>